<gene>
    <name evidence="2" type="ORF">L211DRAFT_832653</name>
</gene>
<accession>A0A3N4M124</accession>
<organism evidence="2 3">
    <name type="scientific">Terfezia boudieri ATCC MYA-4762</name>
    <dbReference type="NCBI Taxonomy" id="1051890"/>
    <lineage>
        <taxon>Eukaryota</taxon>
        <taxon>Fungi</taxon>
        <taxon>Dikarya</taxon>
        <taxon>Ascomycota</taxon>
        <taxon>Pezizomycotina</taxon>
        <taxon>Pezizomycetes</taxon>
        <taxon>Pezizales</taxon>
        <taxon>Pezizaceae</taxon>
        <taxon>Terfezia</taxon>
    </lineage>
</organism>
<evidence type="ECO:0000313" key="3">
    <source>
        <dbReference type="Proteomes" id="UP000267821"/>
    </source>
</evidence>
<feature type="compositionally biased region" description="Polar residues" evidence="1">
    <location>
        <begin position="37"/>
        <end position="53"/>
    </location>
</feature>
<keyword evidence="3" id="KW-1185">Reference proteome</keyword>
<protein>
    <submittedName>
        <fullName evidence="2">Uncharacterized protein</fullName>
    </submittedName>
</protein>
<dbReference type="AlphaFoldDB" id="A0A3N4M124"/>
<dbReference type="InParanoid" id="A0A3N4M124"/>
<dbReference type="EMBL" id="ML121528">
    <property type="protein sequence ID" value="RPB28770.1"/>
    <property type="molecule type" value="Genomic_DNA"/>
</dbReference>
<sequence>MPQTRSQTVQKASVHQKKEDSDSRDTTPALLGHGNPSHYSRTHSSAEHSSTQGEVDLTGIITEFRDYMEKVQHRIGGQHHETRSKKLDTLGLLQLVGHITEIMPHRVISDLEDEEHRLQQKIYIMRQRVWNQGEPGLPQVELKDLKVLTNVPSFHITSVMLNFALPDVQWTTSLQWTMSNTWDAIWQMLPEDTDGILARMQENIHFEAFKPCDVPHLEIYLPWLIISATVLPIAFDFDNCTINFVGDDEIQQCVAHLQKSIIDNTDTTPSDVHNVRAYAMFALRNNPQRFEPERAKTIDALARTLHNYLRPLGTIKGLRMEDHLRDVIRRAAETGLELAQFKAYPVVRRNGCRPGDHFDPRLMTAFSIPRMDGMESELVKAGARVAIVLSPLLVQGVHKGCGQRYDVENMEANEVSRLIVKKGKVVCYIVKEGRDGEKSVEFHMEAADEVL</sequence>
<dbReference type="OrthoDB" id="10345569at2759"/>
<proteinExistence type="predicted"/>
<reference evidence="2 3" key="1">
    <citation type="journal article" date="2018" name="Nat. Ecol. Evol.">
        <title>Pezizomycetes genomes reveal the molecular basis of ectomycorrhizal truffle lifestyle.</title>
        <authorList>
            <person name="Murat C."/>
            <person name="Payen T."/>
            <person name="Noel B."/>
            <person name="Kuo A."/>
            <person name="Morin E."/>
            <person name="Chen J."/>
            <person name="Kohler A."/>
            <person name="Krizsan K."/>
            <person name="Balestrini R."/>
            <person name="Da Silva C."/>
            <person name="Montanini B."/>
            <person name="Hainaut M."/>
            <person name="Levati E."/>
            <person name="Barry K.W."/>
            <person name="Belfiori B."/>
            <person name="Cichocki N."/>
            <person name="Clum A."/>
            <person name="Dockter R.B."/>
            <person name="Fauchery L."/>
            <person name="Guy J."/>
            <person name="Iotti M."/>
            <person name="Le Tacon F."/>
            <person name="Lindquist E.A."/>
            <person name="Lipzen A."/>
            <person name="Malagnac F."/>
            <person name="Mello A."/>
            <person name="Molinier V."/>
            <person name="Miyauchi S."/>
            <person name="Poulain J."/>
            <person name="Riccioni C."/>
            <person name="Rubini A."/>
            <person name="Sitrit Y."/>
            <person name="Splivallo R."/>
            <person name="Traeger S."/>
            <person name="Wang M."/>
            <person name="Zifcakova L."/>
            <person name="Wipf D."/>
            <person name="Zambonelli A."/>
            <person name="Paolocci F."/>
            <person name="Nowrousian M."/>
            <person name="Ottonello S."/>
            <person name="Baldrian P."/>
            <person name="Spatafora J.W."/>
            <person name="Henrissat B."/>
            <person name="Nagy L.G."/>
            <person name="Aury J.M."/>
            <person name="Wincker P."/>
            <person name="Grigoriev I.V."/>
            <person name="Bonfante P."/>
            <person name="Martin F.M."/>
        </authorList>
    </citation>
    <scope>NUCLEOTIDE SEQUENCE [LARGE SCALE GENOMIC DNA]</scope>
    <source>
        <strain evidence="2 3">ATCC MYA-4762</strain>
    </source>
</reference>
<evidence type="ECO:0000313" key="2">
    <source>
        <dbReference type="EMBL" id="RPB28770.1"/>
    </source>
</evidence>
<feature type="compositionally biased region" description="Basic and acidic residues" evidence="1">
    <location>
        <begin position="16"/>
        <end position="25"/>
    </location>
</feature>
<feature type="compositionally biased region" description="Polar residues" evidence="1">
    <location>
        <begin position="1"/>
        <end position="13"/>
    </location>
</feature>
<name>A0A3N4M124_9PEZI</name>
<evidence type="ECO:0000256" key="1">
    <source>
        <dbReference type="SAM" id="MobiDB-lite"/>
    </source>
</evidence>
<feature type="region of interest" description="Disordered" evidence="1">
    <location>
        <begin position="1"/>
        <end position="55"/>
    </location>
</feature>
<dbReference type="Proteomes" id="UP000267821">
    <property type="component" value="Unassembled WGS sequence"/>
</dbReference>